<keyword evidence="3" id="KW-0808">Transferase</keyword>
<dbReference type="Pfam" id="PF01656">
    <property type="entry name" value="CbiA"/>
    <property type="match status" value="1"/>
</dbReference>
<dbReference type="PANTHER" id="PTHR24363:SF0">
    <property type="entry name" value="SERINE_THREONINE KINASE LIKE DOMAIN CONTAINING 1"/>
    <property type="match status" value="1"/>
</dbReference>
<evidence type="ECO:0000256" key="3">
    <source>
        <dbReference type="ARBA" id="ARBA00022679"/>
    </source>
</evidence>
<evidence type="ECO:0000313" key="12">
    <source>
        <dbReference type="Proteomes" id="UP000198636"/>
    </source>
</evidence>
<dbReference type="Proteomes" id="UP000198636">
    <property type="component" value="Unassembled WGS sequence"/>
</dbReference>
<dbReference type="EC" id="2.7.11.1" evidence="1"/>
<dbReference type="Pfam" id="PF00069">
    <property type="entry name" value="Pkinase"/>
    <property type="match status" value="1"/>
</dbReference>
<dbReference type="OrthoDB" id="9788659at2"/>
<keyword evidence="5" id="KW-0418">Kinase</keyword>
<dbReference type="GO" id="GO:0005524">
    <property type="term" value="F:ATP binding"/>
    <property type="evidence" value="ECO:0007669"/>
    <property type="project" value="UniProtKB-UniRule"/>
</dbReference>
<evidence type="ECO:0000256" key="8">
    <source>
        <dbReference type="ARBA" id="ARBA00048679"/>
    </source>
</evidence>
<dbReference type="STRING" id="1120976.SAMN03080606_01014"/>
<comment type="catalytic activity">
    <reaction evidence="8">
        <text>L-seryl-[protein] + ATP = O-phospho-L-seryl-[protein] + ADP + H(+)</text>
        <dbReference type="Rhea" id="RHEA:17989"/>
        <dbReference type="Rhea" id="RHEA-COMP:9863"/>
        <dbReference type="Rhea" id="RHEA-COMP:11604"/>
        <dbReference type="ChEBI" id="CHEBI:15378"/>
        <dbReference type="ChEBI" id="CHEBI:29999"/>
        <dbReference type="ChEBI" id="CHEBI:30616"/>
        <dbReference type="ChEBI" id="CHEBI:83421"/>
        <dbReference type="ChEBI" id="CHEBI:456216"/>
        <dbReference type="EC" id="2.7.11.1"/>
    </reaction>
</comment>
<dbReference type="RefSeq" id="WP_091540710.1">
    <property type="nucleotide sequence ID" value="NZ_FMUS01000004.1"/>
</dbReference>
<accession>A0A1G5DUJ5</accession>
<sequence length="569" mass="65379">MNRDNNLHQMNTEIINSSLKHETVDDNLIGKLLKGLYLVEGILGQGGMGKVYLCRNIKLDNLWAVKYIPNKHYKCSQLISEANILKKLNHIHLPKIIDVFNDEKGTYIVESYIEGITLENAMAKHGPFHEKNVIEWGKQLSDVLIYLHNFKPYPIVYRDMKPSNVMITPENKAVLIDFGISIEYSLQSNSSYIPLTLKFAAPEQLEGYADQRTDIFNLGIMLYYLLTKNFPTSNDITKDLKGITKKLIKVIKKCIEKNPKDRYQRVEDLRTELDSITKTPLEIIGTNTIKHIYEIPSDYKKIIAIYSPFSIGKTTIACNLASLIVKKGLTVSLIDTDSIKKDIQYYFDIDFTSNIGKLANLKKTLDNRTDISNIKDFAINISNLSIYTDHRDSLYKFTYEMFDIITKLSDSSVIIVDISNSLNDDVLNKILSACNERLLIIDKYLPNLLSLHYKMMNIEKYNLSNCSLIINRNINNSKLKTEDLLELLNSVEVFGRNKIDLKFKYIFNVPNKFDEIITTLLNGGETLYGNDYEFDEAIENIAITLYKLKSKTGKSKIKGLLKRIFPKRY</sequence>
<evidence type="ECO:0000256" key="9">
    <source>
        <dbReference type="PROSITE-ProRule" id="PRU10141"/>
    </source>
</evidence>
<keyword evidence="6 9" id="KW-0067">ATP-binding</keyword>
<evidence type="ECO:0000256" key="5">
    <source>
        <dbReference type="ARBA" id="ARBA00022777"/>
    </source>
</evidence>
<dbReference type="CDD" id="cd14014">
    <property type="entry name" value="STKc_PknB_like"/>
    <property type="match status" value="1"/>
</dbReference>
<comment type="catalytic activity">
    <reaction evidence="7">
        <text>L-threonyl-[protein] + ATP = O-phospho-L-threonyl-[protein] + ADP + H(+)</text>
        <dbReference type="Rhea" id="RHEA:46608"/>
        <dbReference type="Rhea" id="RHEA-COMP:11060"/>
        <dbReference type="Rhea" id="RHEA-COMP:11605"/>
        <dbReference type="ChEBI" id="CHEBI:15378"/>
        <dbReference type="ChEBI" id="CHEBI:30013"/>
        <dbReference type="ChEBI" id="CHEBI:30616"/>
        <dbReference type="ChEBI" id="CHEBI:61977"/>
        <dbReference type="ChEBI" id="CHEBI:456216"/>
        <dbReference type="EC" id="2.7.11.1"/>
    </reaction>
</comment>
<dbReference type="AlphaFoldDB" id="A0A1G5DUJ5"/>
<gene>
    <name evidence="11" type="ORF">SAMN03080606_01014</name>
</gene>
<dbReference type="InterPro" id="IPR011009">
    <property type="entry name" value="Kinase-like_dom_sf"/>
</dbReference>
<dbReference type="PROSITE" id="PS50011">
    <property type="entry name" value="PROTEIN_KINASE_DOM"/>
    <property type="match status" value="1"/>
</dbReference>
<dbReference type="Gene3D" id="3.40.50.300">
    <property type="entry name" value="P-loop containing nucleotide triphosphate hydrolases"/>
    <property type="match status" value="1"/>
</dbReference>
<dbReference type="Gene3D" id="1.10.510.10">
    <property type="entry name" value="Transferase(Phosphotransferase) domain 1"/>
    <property type="match status" value="1"/>
</dbReference>
<dbReference type="SUPFAM" id="SSF56112">
    <property type="entry name" value="Protein kinase-like (PK-like)"/>
    <property type="match status" value="1"/>
</dbReference>
<evidence type="ECO:0000256" key="7">
    <source>
        <dbReference type="ARBA" id="ARBA00047899"/>
    </source>
</evidence>
<evidence type="ECO:0000256" key="1">
    <source>
        <dbReference type="ARBA" id="ARBA00012513"/>
    </source>
</evidence>
<feature type="binding site" evidence="9">
    <location>
        <position position="66"/>
    </location>
    <ligand>
        <name>ATP</name>
        <dbReference type="ChEBI" id="CHEBI:30616"/>
    </ligand>
</feature>
<protein>
    <recommendedName>
        <fullName evidence="1">non-specific serine/threonine protein kinase</fullName>
        <ecNumber evidence="1">2.7.11.1</ecNumber>
    </recommendedName>
</protein>
<evidence type="ECO:0000256" key="4">
    <source>
        <dbReference type="ARBA" id="ARBA00022741"/>
    </source>
</evidence>
<reference evidence="11 12" key="1">
    <citation type="submission" date="2016-10" db="EMBL/GenBank/DDBJ databases">
        <authorList>
            <person name="de Groot N.N."/>
        </authorList>
    </citation>
    <scope>NUCLEOTIDE SEQUENCE [LARGE SCALE GENOMIC DNA]</scope>
    <source>
        <strain evidence="11 12">DSM 18978</strain>
    </source>
</reference>
<evidence type="ECO:0000256" key="2">
    <source>
        <dbReference type="ARBA" id="ARBA00022527"/>
    </source>
</evidence>
<dbReference type="EMBL" id="FMUS01000004">
    <property type="protein sequence ID" value="SCY18150.1"/>
    <property type="molecule type" value="Genomic_DNA"/>
</dbReference>
<proteinExistence type="predicted"/>
<keyword evidence="2" id="KW-0723">Serine/threonine-protein kinase</keyword>
<evidence type="ECO:0000313" key="11">
    <source>
        <dbReference type="EMBL" id="SCY18150.1"/>
    </source>
</evidence>
<evidence type="ECO:0000259" key="10">
    <source>
        <dbReference type="PROSITE" id="PS50011"/>
    </source>
</evidence>
<dbReference type="InterPro" id="IPR000719">
    <property type="entry name" value="Prot_kinase_dom"/>
</dbReference>
<dbReference type="InterPro" id="IPR017441">
    <property type="entry name" value="Protein_kinase_ATP_BS"/>
</dbReference>
<name>A0A1G5DUJ5_9FIRM</name>
<dbReference type="SUPFAM" id="SSF52540">
    <property type="entry name" value="P-loop containing nucleoside triphosphate hydrolases"/>
    <property type="match status" value="1"/>
</dbReference>
<dbReference type="InterPro" id="IPR002586">
    <property type="entry name" value="CobQ/CobB/MinD/ParA_Nub-bd_dom"/>
</dbReference>
<keyword evidence="12" id="KW-1185">Reference proteome</keyword>
<dbReference type="PROSITE" id="PS00107">
    <property type="entry name" value="PROTEIN_KINASE_ATP"/>
    <property type="match status" value="1"/>
</dbReference>
<dbReference type="PANTHER" id="PTHR24363">
    <property type="entry name" value="SERINE/THREONINE PROTEIN KINASE"/>
    <property type="match status" value="1"/>
</dbReference>
<feature type="domain" description="Protein kinase" evidence="10">
    <location>
        <begin position="37"/>
        <end position="276"/>
    </location>
</feature>
<keyword evidence="4 9" id="KW-0547">Nucleotide-binding</keyword>
<dbReference type="GO" id="GO:0004674">
    <property type="term" value="F:protein serine/threonine kinase activity"/>
    <property type="evidence" value="ECO:0007669"/>
    <property type="project" value="UniProtKB-KW"/>
</dbReference>
<organism evidence="11 12">
    <name type="scientific">Alkaliphilus peptidifermentans DSM 18978</name>
    <dbReference type="NCBI Taxonomy" id="1120976"/>
    <lineage>
        <taxon>Bacteria</taxon>
        <taxon>Bacillati</taxon>
        <taxon>Bacillota</taxon>
        <taxon>Clostridia</taxon>
        <taxon>Peptostreptococcales</taxon>
        <taxon>Natronincolaceae</taxon>
        <taxon>Alkaliphilus</taxon>
    </lineage>
</organism>
<dbReference type="InterPro" id="IPR008271">
    <property type="entry name" value="Ser/Thr_kinase_AS"/>
</dbReference>
<evidence type="ECO:0000256" key="6">
    <source>
        <dbReference type="ARBA" id="ARBA00022840"/>
    </source>
</evidence>
<dbReference type="PROSITE" id="PS00108">
    <property type="entry name" value="PROTEIN_KINASE_ST"/>
    <property type="match status" value="1"/>
</dbReference>
<dbReference type="InterPro" id="IPR027417">
    <property type="entry name" value="P-loop_NTPase"/>
</dbReference>
<dbReference type="SMART" id="SM00220">
    <property type="entry name" value="S_TKc"/>
    <property type="match status" value="1"/>
</dbReference>